<dbReference type="NCBIfam" id="NF033519">
    <property type="entry name" value="transpos_ISAzo13"/>
    <property type="match status" value="1"/>
</dbReference>
<dbReference type="InterPro" id="IPR011518">
    <property type="entry name" value="Transposase_36"/>
</dbReference>
<comment type="caution">
    <text evidence="2">The sequence shown here is derived from an EMBL/GenBank/DDBJ whole genome shotgun (WGS) entry which is preliminary data.</text>
</comment>
<dbReference type="Proteomes" id="UP000317881">
    <property type="component" value="Unassembled WGS sequence"/>
</dbReference>
<keyword evidence="3" id="KW-1185">Reference proteome</keyword>
<dbReference type="EMBL" id="BJND01000169">
    <property type="protein sequence ID" value="GEC10771.1"/>
    <property type="molecule type" value="Genomic_DNA"/>
</dbReference>
<dbReference type="AlphaFoldDB" id="A0A4Y3VYF3"/>
<name>A0A4Y3VYF3_9ACTN</name>
<dbReference type="Pfam" id="PF13613">
    <property type="entry name" value="HTH_Tnp_4"/>
    <property type="match status" value="1"/>
</dbReference>
<proteinExistence type="predicted"/>
<reference evidence="2 3" key="1">
    <citation type="submission" date="2019-06" db="EMBL/GenBank/DDBJ databases">
        <title>Whole genome shotgun sequence of Streptomyces spinoverrucosus NBRC 14228.</title>
        <authorList>
            <person name="Hosoyama A."/>
            <person name="Uohara A."/>
            <person name="Ohji S."/>
            <person name="Ichikawa N."/>
        </authorList>
    </citation>
    <scope>NUCLEOTIDE SEQUENCE [LARGE SCALE GENOMIC DNA]</scope>
    <source>
        <strain evidence="2 3">NBRC 14228</strain>
    </source>
</reference>
<gene>
    <name evidence="2" type="ORF">SSP24_84260</name>
</gene>
<dbReference type="Pfam" id="PF07592">
    <property type="entry name" value="DDE_Tnp_ISAZ013"/>
    <property type="match status" value="1"/>
</dbReference>
<accession>A0A4Y3VYF3</accession>
<sequence length="476" mass="52972">MDLDPGLRPALLALVEPDERGDPMSPLRWTTKSTRKLAAELTRQGHRVSADTVAGLLREEGFSLQANAKTIEGAQHPDRDAQFRYLNEQARDHRDAGDPVISVDSKKKELIGDYKNAGREWRPAGQPGRVKTHDFPGQAEKAIPYGIYDMAANTGWVSIGTDHDTAAFAVASIRRWWQAVGRHDYPRARRLLITADGGGSNGYRTRGWKTQLADLAAETGLEITVCHLPPGTSKWNKIEHRLFSHITMNWRGRPLTSHEVMLQTIAATTSRTGLTVHAELDSGQYPTGIRVSDDEIAALPITRHRFHGDWNYTLHSQRPMGAATTGSRPDEALADRPARLTRRSLQDPELTGMTRWQLSELIDALTPAMEVQREQVLRTRRGHERLVAPGAGAKAKLTSADRVLVTVLHLRKLATMDLLGQLFNTTAMTISRAVKDVRPLLEAHGVHLPASTARFRTREDIARFLDPDKTKIKPTC</sequence>
<dbReference type="InterPro" id="IPR027805">
    <property type="entry name" value="Transposase_HTH_dom"/>
</dbReference>
<organism evidence="2 3">
    <name type="scientific">Streptomyces spinoverrucosus</name>
    <dbReference type="NCBI Taxonomy" id="284043"/>
    <lineage>
        <taxon>Bacteria</taxon>
        <taxon>Bacillati</taxon>
        <taxon>Actinomycetota</taxon>
        <taxon>Actinomycetes</taxon>
        <taxon>Kitasatosporales</taxon>
        <taxon>Streptomycetaceae</taxon>
        <taxon>Streptomyces</taxon>
    </lineage>
</organism>
<feature type="domain" description="Transposase Helix-turn-helix" evidence="1">
    <location>
        <begin position="396"/>
        <end position="445"/>
    </location>
</feature>
<evidence type="ECO:0000313" key="2">
    <source>
        <dbReference type="EMBL" id="GEC10771.1"/>
    </source>
</evidence>
<evidence type="ECO:0000259" key="1">
    <source>
        <dbReference type="Pfam" id="PF13613"/>
    </source>
</evidence>
<evidence type="ECO:0000313" key="3">
    <source>
        <dbReference type="Proteomes" id="UP000317881"/>
    </source>
</evidence>
<protein>
    <recommendedName>
        <fullName evidence="1">Transposase Helix-turn-helix domain-containing protein</fullName>
    </recommendedName>
</protein>